<dbReference type="InterPro" id="IPR052565">
    <property type="entry name" value="Glutaredoxin-like_YDR286C"/>
</dbReference>
<dbReference type="SUPFAM" id="SSF52833">
    <property type="entry name" value="Thioredoxin-like"/>
    <property type="match status" value="1"/>
</dbReference>
<keyword evidence="1" id="KW-0249">Electron transport</keyword>
<comment type="caution">
    <text evidence="2">The sequence shown here is derived from an EMBL/GenBank/DDBJ whole genome shotgun (WGS) entry which is preliminary data.</text>
</comment>
<dbReference type="EMBL" id="MBFS01003003">
    <property type="protein sequence ID" value="PVU89973.1"/>
    <property type="molecule type" value="Genomic_DNA"/>
</dbReference>
<dbReference type="AlphaFoldDB" id="A0A2T9YCA3"/>
<keyword evidence="3" id="KW-1185">Reference proteome</keyword>
<proteinExistence type="inferred from homology"/>
<keyword evidence="1" id="KW-0813">Transport</keyword>
<dbReference type="OrthoDB" id="429967at2759"/>
<accession>A0A2T9YCA3</accession>
<protein>
    <recommendedName>
        <fullName evidence="1">Glutaredoxin-like protein</fullName>
    </recommendedName>
</protein>
<organism evidence="2 3">
    <name type="scientific">Smittium megazygosporum</name>
    <dbReference type="NCBI Taxonomy" id="133381"/>
    <lineage>
        <taxon>Eukaryota</taxon>
        <taxon>Fungi</taxon>
        <taxon>Fungi incertae sedis</taxon>
        <taxon>Zoopagomycota</taxon>
        <taxon>Kickxellomycotina</taxon>
        <taxon>Harpellomycetes</taxon>
        <taxon>Harpellales</taxon>
        <taxon>Legeriomycetaceae</taxon>
        <taxon>Smittium</taxon>
    </lineage>
</organism>
<evidence type="ECO:0000256" key="1">
    <source>
        <dbReference type="RuleBase" id="RU363082"/>
    </source>
</evidence>
<dbReference type="InterPro" id="IPR008554">
    <property type="entry name" value="Glutaredoxin-like"/>
</dbReference>
<dbReference type="Pfam" id="PF05768">
    <property type="entry name" value="Glrx-like"/>
    <property type="match status" value="1"/>
</dbReference>
<reference evidence="2 3" key="1">
    <citation type="journal article" date="2018" name="MBio">
        <title>Comparative Genomics Reveals the Core Gene Toolbox for the Fungus-Insect Symbiosis.</title>
        <authorList>
            <person name="Wang Y."/>
            <person name="Stata M."/>
            <person name="Wang W."/>
            <person name="Stajich J.E."/>
            <person name="White M.M."/>
            <person name="Moncalvo J.M."/>
        </authorList>
    </citation>
    <scope>NUCLEOTIDE SEQUENCE [LARGE SCALE GENOMIC DNA]</scope>
    <source>
        <strain evidence="2 3">SC-DP-2</strain>
    </source>
</reference>
<comment type="similarity">
    <text evidence="1">Belongs to the glutaredoxin family.</text>
</comment>
<feature type="non-terminal residue" evidence="2">
    <location>
        <position position="1"/>
    </location>
</feature>
<evidence type="ECO:0000313" key="2">
    <source>
        <dbReference type="EMBL" id="PVU89973.1"/>
    </source>
</evidence>
<dbReference type="STRING" id="133381.A0A2T9YCA3"/>
<sequence length="121" mass="14447">FEAKLINMEKKELVYSKTKRFFFKKKGLLMSSKLILTLFTHSECMLCKIAKASISEVSKKYKFELEEVNIKAKENKKWFEEYKYDVPVLLANDKFLLWHQINPQNLSSKLDQFLDSEKKQQ</sequence>
<dbReference type="PANTHER" id="PTHR33558">
    <property type="entry name" value="GLUTAREDOXIN-LIKE PROTEIN C5ORF63 HOMOLOG"/>
    <property type="match status" value="1"/>
</dbReference>
<dbReference type="PANTHER" id="PTHR33558:SF1">
    <property type="entry name" value="GLUTAREDOXIN-LIKE PROTEIN C5ORF63 HOMOLOG"/>
    <property type="match status" value="1"/>
</dbReference>
<dbReference type="InterPro" id="IPR036249">
    <property type="entry name" value="Thioredoxin-like_sf"/>
</dbReference>
<name>A0A2T9YCA3_9FUNG</name>
<gene>
    <name evidence="2" type="ORF">BB560_006256</name>
</gene>
<dbReference type="Gene3D" id="3.40.30.10">
    <property type="entry name" value="Glutaredoxin"/>
    <property type="match status" value="1"/>
</dbReference>
<evidence type="ECO:0000313" key="3">
    <source>
        <dbReference type="Proteomes" id="UP000245609"/>
    </source>
</evidence>
<dbReference type="Proteomes" id="UP000245609">
    <property type="component" value="Unassembled WGS sequence"/>
</dbReference>